<dbReference type="PANTHER" id="PTHR11593">
    <property type="entry name" value="60S RIBOSOMAL PROTEIN L17"/>
    <property type="match status" value="1"/>
</dbReference>
<dbReference type="CDD" id="cd00336">
    <property type="entry name" value="Ribosomal_L22"/>
    <property type="match status" value="1"/>
</dbReference>
<sequence>MVRYSFDDSKLVEKTSKSRGEYLRVHFKNTRETAAAVSGMKLKKAYAYLGNVAEKKQCIPFRRFNGGVGRTQQATEFKTTQGRWPVKSVKFLLNLLKNAEANAEAKGLETEELVIRNIVVNQAPKTHRRTYRAHGRINPYKGSPSHIEILLAEPAAQVPKADSSALQPRLNKRQLAQKRIAASRSSTAAAAPAASA</sequence>
<evidence type="ECO:0000256" key="3">
    <source>
        <dbReference type="ARBA" id="ARBA00023274"/>
    </source>
</evidence>
<dbReference type="STRING" id="58919.A0A316ZF84"/>
<dbReference type="Gene3D" id="3.90.470.10">
    <property type="entry name" value="Ribosomal protein L22/L17"/>
    <property type="match status" value="1"/>
</dbReference>
<dbReference type="InterPro" id="IPR036394">
    <property type="entry name" value="Ribosomal_uL22_sf"/>
</dbReference>
<keyword evidence="8" id="KW-1185">Reference proteome</keyword>
<organism evidence="7 8">
    <name type="scientific">Tilletiopsis washingtonensis</name>
    <dbReference type="NCBI Taxonomy" id="58919"/>
    <lineage>
        <taxon>Eukaryota</taxon>
        <taxon>Fungi</taxon>
        <taxon>Dikarya</taxon>
        <taxon>Basidiomycota</taxon>
        <taxon>Ustilaginomycotina</taxon>
        <taxon>Exobasidiomycetes</taxon>
        <taxon>Entylomatales</taxon>
        <taxon>Entylomatales incertae sedis</taxon>
        <taxon>Tilletiopsis</taxon>
    </lineage>
</organism>
<dbReference type="GO" id="GO:0030684">
    <property type="term" value="C:preribosome"/>
    <property type="evidence" value="ECO:0007669"/>
    <property type="project" value="UniProtKB-ARBA"/>
</dbReference>
<dbReference type="OrthoDB" id="10254664at2759"/>
<evidence type="ECO:0000313" key="7">
    <source>
        <dbReference type="EMBL" id="PWN99005.1"/>
    </source>
</evidence>
<evidence type="ECO:0000256" key="6">
    <source>
        <dbReference type="SAM" id="MobiDB-lite"/>
    </source>
</evidence>
<feature type="region of interest" description="Disordered" evidence="6">
    <location>
        <begin position="175"/>
        <end position="196"/>
    </location>
</feature>
<comment type="similarity">
    <text evidence="1 5">Belongs to the universal ribosomal protein uL22 family.</text>
</comment>
<dbReference type="PANTHER" id="PTHR11593:SF10">
    <property type="entry name" value="60S RIBOSOMAL PROTEIN L17"/>
    <property type="match status" value="1"/>
</dbReference>
<keyword evidence="3 5" id="KW-0687">Ribonucleoprotein</keyword>
<dbReference type="SUPFAM" id="SSF54843">
    <property type="entry name" value="Ribosomal protein L22"/>
    <property type="match status" value="1"/>
</dbReference>
<dbReference type="FunFam" id="3.90.470.10:FF:000012">
    <property type="entry name" value="60S ribosomal protein L17"/>
    <property type="match status" value="1"/>
</dbReference>
<proteinExistence type="inferred from homology"/>
<dbReference type="Pfam" id="PF00237">
    <property type="entry name" value="Ribosomal_L22"/>
    <property type="match status" value="1"/>
</dbReference>
<dbReference type="GO" id="GO:0002181">
    <property type="term" value="P:cytoplasmic translation"/>
    <property type="evidence" value="ECO:0007669"/>
    <property type="project" value="TreeGrafter"/>
</dbReference>
<dbReference type="AlphaFoldDB" id="A0A316ZF84"/>
<reference evidence="7 8" key="1">
    <citation type="journal article" date="2018" name="Mol. Biol. Evol.">
        <title>Broad Genomic Sampling Reveals a Smut Pathogenic Ancestry of the Fungal Clade Ustilaginomycotina.</title>
        <authorList>
            <person name="Kijpornyongpan T."/>
            <person name="Mondo S.J."/>
            <person name="Barry K."/>
            <person name="Sandor L."/>
            <person name="Lee J."/>
            <person name="Lipzen A."/>
            <person name="Pangilinan J."/>
            <person name="LaButti K."/>
            <person name="Hainaut M."/>
            <person name="Henrissat B."/>
            <person name="Grigoriev I.V."/>
            <person name="Spatafora J.W."/>
            <person name="Aime M.C."/>
        </authorList>
    </citation>
    <scope>NUCLEOTIDE SEQUENCE [LARGE SCALE GENOMIC DNA]</scope>
    <source>
        <strain evidence="7 8">MCA 4186</strain>
    </source>
</reference>
<dbReference type="EMBL" id="KZ819289">
    <property type="protein sequence ID" value="PWN99005.1"/>
    <property type="molecule type" value="Genomic_DNA"/>
</dbReference>
<dbReference type="Proteomes" id="UP000245946">
    <property type="component" value="Unassembled WGS sequence"/>
</dbReference>
<dbReference type="GeneID" id="37268409"/>
<evidence type="ECO:0000256" key="1">
    <source>
        <dbReference type="ARBA" id="ARBA00009451"/>
    </source>
</evidence>
<dbReference type="InterPro" id="IPR001063">
    <property type="entry name" value="Ribosomal_uL22"/>
</dbReference>
<accession>A0A316ZF84</accession>
<dbReference type="GO" id="GO:0003735">
    <property type="term" value="F:structural constituent of ribosome"/>
    <property type="evidence" value="ECO:0007669"/>
    <property type="project" value="InterPro"/>
</dbReference>
<protein>
    <submittedName>
        <fullName evidence="7">Putative RPL17A-ribosomal protein L17.e</fullName>
    </submittedName>
</protein>
<dbReference type="InterPro" id="IPR005721">
    <property type="entry name" value="Ribosomal_uL22_euk/arc"/>
</dbReference>
<dbReference type="NCBIfam" id="TIGR01038">
    <property type="entry name" value="uL22_arch_euk"/>
    <property type="match status" value="1"/>
</dbReference>
<evidence type="ECO:0000256" key="4">
    <source>
        <dbReference type="ARBA" id="ARBA00065089"/>
    </source>
</evidence>
<comment type="subunit">
    <text evidence="4">Component of the large ribosomal subunit (LSU). Mature yeast ribosomes consist of a small (40S) and a large (60S) subunit. The 40S small subunit contains 1 molecule of ribosomal RNA (18S rRNA) and at least 33 different proteins. The large 60S subunit contains 3 rRNA molecules (25S, 5.8S and 5S rRNA) and at least 46 different proteins. uL22 is associated with the polypeptide exit tunnel.</text>
</comment>
<dbReference type="GO" id="GO:0022625">
    <property type="term" value="C:cytosolic large ribosomal subunit"/>
    <property type="evidence" value="ECO:0007669"/>
    <property type="project" value="TreeGrafter"/>
</dbReference>
<evidence type="ECO:0000256" key="5">
    <source>
        <dbReference type="RuleBase" id="RU004005"/>
    </source>
</evidence>
<keyword evidence="2 5" id="KW-0689">Ribosomal protein</keyword>
<name>A0A316ZF84_9BASI</name>
<evidence type="ECO:0000256" key="2">
    <source>
        <dbReference type="ARBA" id="ARBA00022980"/>
    </source>
</evidence>
<evidence type="ECO:0000313" key="8">
    <source>
        <dbReference type="Proteomes" id="UP000245946"/>
    </source>
</evidence>
<gene>
    <name evidence="7" type="ORF">FA09DRAFT_316993</name>
</gene>
<feature type="compositionally biased region" description="Low complexity" evidence="6">
    <location>
        <begin position="182"/>
        <end position="196"/>
    </location>
</feature>
<dbReference type="RefSeq" id="XP_025599284.1">
    <property type="nucleotide sequence ID" value="XM_025740865.1"/>
</dbReference>